<evidence type="ECO:0000313" key="2">
    <source>
        <dbReference type="Proteomes" id="UP001295740"/>
    </source>
</evidence>
<sequence>MVGEWAFHVQPHRSWSLRESTSFGGLLPRRREPEHTEKSILSALDTIYGHEQLNYTTGQRTTSNPAPFHGIARALPLWPASPMRLLRECKGAGAGR</sequence>
<gene>
    <name evidence="1" type="ORF">KHLLAP_LOCUS4462</name>
</gene>
<dbReference type="Proteomes" id="UP001295740">
    <property type="component" value="Unassembled WGS sequence"/>
</dbReference>
<evidence type="ECO:0000313" key="1">
    <source>
        <dbReference type="EMBL" id="CAJ2503994.1"/>
    </source>
</evidence>
<dbReference type="EMBL" id="CAUWAG010000006">
    <property type="protein sequence ID" value="CAJ2503994.1"/>
    <property type="molecule type" value="Genomic_DNA"/>
</dbReference>
<comment type="caution">
    <text evidence="1">The sequence shown here is derived from an EMBL/GenBank/DDBJ whole genome shotgun (WGS) entry which is preliminary data.</text>
</comment>
<dbReference type="AlphaFoldDB" id="A0AAI8VFI0"/>
<protein>
    <submittedName>
        <fullName evidence="1">Uu.00g113880.m01.CDS01</fullName>
    </submittedName>
</protein>
<keyword evidence="2" id="KW-1185">Reference proteome</keyword>
<proteinExistence type="predicted"/>
<accession>A0AAI8VFI0</accession>
<name>A0AAI8VFI0_9PEZI</name>
<reference evidence="1" key="1">
    <citation type="submission" date="2023-10" db="EMBL/GenBank/DDBJ databases">
        <authorList>
            <person name="Hackl T."/>
        </authorList>
    </citation>
    <scope>NUCLEOTIDE SEQUENCE</scope>
</reference>
<organism evidence="1 2">
    <name type="scientific">Anthostomella pinea</name>
    <dbReference type="NCBI Taxonomy" id="933095"/>
    <lineage>
        <taxon>Eukaryota</taxon>
        <taxon>Fungi</taxon>
        <taxon>Dikarya</taxon>
        <taxon>Ascomycota</taxon>
        <taxon>Pezizomycotina</taxon>
        <taxon>Sordariomycetes</taxon>
        <taxon>Xylariomycetidae</taxon>
        <taxon>Xylariales</taxon>
        <taxon>Xylariaceae</taxon>
        <taxon>Anthostomella</taxon>
    </lineage>
</organism>